<name>A0AAN9XW55_PSOTE</name>
<dbReference type="Proteomes" id="UP001386955">
    <property type="component" value="Unassembled WGS sequence"/>
</dbReference>
<reference evidence="2 3" key="1">
    <citation type="submission" date="2024-01" db="EMBL/GenBank/DDBJ databases">
        <title>The genomes of 5 underutilized Papilionoideae crops provide insights into root nodulation and disease resistanc.</title>
        <authorList>
            <person name="Jiang F."/>
        </authorList>
    </citation>
    <scope>NUCLEOTIDE SEQUENCE [LARGE SCALE GENOMIC DNA]</scope>
    <source>
        <strain evidence="2">DUOXIRENSHENG_FW03</strain>
        <tissue evidence="2">Leaves</tissue>
    </source>
</reference>
<organism evidence="2 3">
    <name type="scientific">Psophocarpus tetragonolobus</name>
    <name type="common">Winged bean</name>
    <name type="synonym">Dolichos tetragonolobus</name>
    <dbReference type="NCBI Taxonomy" id="3891"/>
    <lineage>
        <taxon>Eukaryota</taxon>
        <taxon>Viridiplantae</taxon>
        <taxon>Streptophyta</taxon>
        <taxon>Embryophyta</taxon>
        <taxon>Tracheophyta</taxon>
        <taxon>Spermatophyta</taxon>
        <taxon>Magnoliopsida</taxon>
        <taxon>eudicotyledons</taxon>
        <taxon>Gunneridae</taxon>
        <taxon>Pentapetalae</taxon>
        <taxon>rosids</taxon>
        <taxon>fabids</taxon>
        <taxon>Fabales</taxon>
        <taxon>Fabaceae</taxon>
        <taxon>Papilionoideae</taxon>
        <taxon>50 kb inversion clade</taxon>
        <taxon>NPAAA clade</taxon>
        <taxon>indigoferoid/millettioid clade</taxon>
        <taxon>Phaseoleae</taxon>
        <taxon>Psophocarpus</taxon>
    </lineage>
</organism>
<feature type="region of interest" description="Disordered" evidence="1">
    <location>
        <begin position="48"/>
        <end position="69"/>
    </location>
</feature>
<dbReference type="AlphaFoldDB" id="A0AAN9XW55"/>
<dbReference type="PANTHER" id="PTHR48185:SF1">
    <property type="entry name" value="NADH:QUINONE OXIDOREDUCTASE_MRP ANTIPORTER MEMBRANE SUBUNIT DOMAIN-CONTAINING PROTEIN"/>
    <property type="match status" value="1"/>
</dbReference>
<proteinExistence type="predicted"/>
<comment type="caution">
    <text evidence="2">The sequence shown here is derived from an EMBL/GenBank/DDBJ whole genome shotgun (WGS) entry which is preliminary data.</text>
</comment>
<evidence type="ECO:0000313" key="3">
    <source>
        <dbReference type="Proteomes" id="UP001386955"/>
    </source>
</evidence>
<evidence type="ECO:0000313" key="2">
    <source>
        <dbReference type="EMBL" id="KAK7411179.1"/>
    </source>
</evidence>
<sequence length="100" mass="11270">MNQMSSSLESHWSNRCNEPRKRDAFCQSKADALFHRHEGQKRDAFCQSKVDTGPTSCSNGSLTKEWKGRTEPEQVGLGYRAVTAVGVTEDVLVRFKEGYD</sequence>
<evidence type="ECO:0000256" key="1">
    <source>
        <dbReference type="SAM" id="MobiDB-lite"/>
    </source>
</evidence>
<dbReference type="PANTHER" id="PTHR48185">
    <property type="entry name" value="BNACNNG12700D PROTEIN"/>
    <property type="match status" value="1"/>
</dbReference>
<gene>
    <name evidence="2" type="ORF">VNO78_02611</name>
</gene>
<accession>A0AAN9XW55</accession>
<dbReference type="EMBL" id="JAYMYS010000001">
    <property type="protein sequence ID" value="KAK7411179.1"/>
    <property type="molecule type" value="Genomic_DNA"/>
</dbReference>
<feature type="compositionally biased region" description="Polar residues" evidence="1">
    <location>
        <begin position="49"/>
        <end position="62"/>
    </location>
</feature>
<protein>
    <submittedName>
        <fullName evidence="2">Uncharacterized protein</fullName>
    </submittedName>
</protein>
<keyword evidence="3" id="KW-1185">Reference proteome</keyword>